<dbReference type="EMBL" id="FMWJ01000036">
    <property type="protein sequence ID" value="SCZ73428.1"/>
    <property type="molecule type" value="Genomic_DNA"/>
</dbReference>
<proteinExistence type="predicted"/>
<dbReference type="Proteomes" id="UP000183223">
    <property type="component" value="Unassembled WGS sequence"/>
</dbReference>
<dbReference type="AlphaFoldDB" id="A0A1G5RHR5"/>
<sequence length="49" mass="5834">MIIVTFQKLKGRFCKFIVNERKREIAKLKCVCCVNKMSESAFIRYFAKN</sequence>
<reference evidence="2" key="1">
    <citation type="submission" date="2016-10" db="EMBL/GenBank/DDBJ databases">
        <authorList>
            <person name="Varghese N."/>
            <person name="Submissions S."/>
        </authorList>
    </citation>
    <scope>NUCLEOTIDE SEQUENCE [LARGE SCALE GENOMIC DNA]</scope>
    <source>
        <strain evidence="2">ATCC 29999</strain>
    </source>
</reference>
<gene>
    <name evidence="1" type="ORF">SAMN02982990_04267</name>
</gene>
<keyword evidence="2" id="KW-1185">Reference proteome</keyword>
<accession>A0A1G5RHR5</accession>
<evidence type="ECO:0000313" key="1">
    <source>
        <dbReference type="EMBL" id="SCZ73428.1"/>
    </source>
</evidence>
<name>A0A1G5RHR5_PHOLU</name>
<evidence type="ECO:0000313" key="2">
    <source>
        <dbReference type="Proteomes" id="UP000183223"/>
    </source>
</evidence>
<organism evidence="1 2">
    <name type="scientific">Photorhabdus luminescens</name>
    <name type="common">Xenorhabdus luminescens</name>
    <dbReference type="NCBI Taxonomy" id="29488"/>
    <lineage>
        <taxon>Bacteria</taxon>
        <taxon>Pseudomonadati</taxon>
        <taxon>Pseudomonadota</taxon>
        <taxon>Gammaproteobacteria</taxon>
        <taxon>Enterobacterales</taxon>
        <taxon>Morganellaceae</taxon>
        <taxon>Photorhabdus</taxon>
    </lineage>
</organism>
<protein>
    <submittedName>
        <fullName evidence="1">Uncharacterized protein</fullName>
    </submittedName>
</protein>